<dbReference type="Pfam" id="PF12680">
    <property type="entry name" value="SnoaL_2"/>
    <property type="match status" value="1"/>
</dbReference>
<reference evidence="3" key="1">
    <citation type="submission" date="2020-06" db="EMBL/GenBank/DDBJ databases">
        <title>Thalassolituus marinus alknpb1M-1, a hydrocarbon-degrading bacterium isolated from the deep-sea overlying water using an in-situ strategy from the South China Sea basin.</title>
        <authorList>
            <person name="Dong C."/>
            <person name="Chen Y."/>
            <person name="Shao Z."/>
        </authorList>
    </citation>
    <scope>NUCLEOTIDE SEQUENCE [LARGE SCALE GENOMIC DNA]</scope>
    <source>
        <strain evidence="3">alknpb1M-1</strain>
    </source>
</reference>
<evidence type="ECO:0000313" key="2">
    <source>
        <dbReference type="EMBL" id="UXD88473.1"/>
    </source>
</evidence>
<name>A0ABY6AD04_9GAMM</name>
<dbReference type="RefSeq" id="WP_260997206.1">
    <property type="nucleotide sequence ID" value="NZ_CP054475.1"/>
</dbReference>
<sequence length="149" mass="17853">MNTQKSLLQSSETERFQNLYHVLNRDTVSADLLKTCYADSIMFCDPFHEIQGIDALTDYFTAMYSNVNHIDFIFTNCWHQTERSMLRWTMNFRHPRLRHGDLISVEGCSELRWENDRIVYHRDFFDAGAMLYENIPLFGWAIRKLKERM</sequence>
<accession>A0ABY6AD04</accession>
<gene>
    <name evidence="2" type="ORF">HUF19_14020</name>
</gene>
<feature type="domain" description="SnoaL-like" evidence="1">
    <location>
        <begin position="17"/>
        <end position="121"/>
    </location>
</feature>
<evidence type="ECO:0000313" key="3">
    <source>
        <dbReference type="Proteomes" id="UP001065322"/>
    </source>
</evidence>
<dbReference type="SUPFAM" id="SSF54427">
    <property type="entry name" value="NTF2-like"/>
    <property type="match status" value="1"/>
</dbReference>
<dbReference type="Gene3D" id="3.10.450.50">
    <property type="match status" value="1"/>
</dbReference>
<protein>
    <submittedName>
        <fullName evidence="2">Nuclear transport factor 2 family protein</fullName>
    </submittedName>
</protein>
<proteinExistence type="predicted"/>
<evidence type="ECO:0000259" key="1">
    <source>
        <dbReference type="Pfam" id="PF12680"/>
    </source>
</evidence>
<organism evidence="2 3">
    <name type="scientific">Thalassolituus hydrocarboniclasticus</name>
    <dbReference type="NCBI Taxonomy" id="2742796"/>
    <lineage>
        <taxon>Bacteria</taxon>
        <taxon>Pseudomonadati</taxon>
        <taxon>Pseudomonadota</taxon>
        <taxon>Gammaproteobacteria</taxon>
        <taxon>Oceanospirillales</taxon>
        <taxon>Oceanospirillaceae</taxon>
        <taxon>Thalassolituus</taxon>
    </lineage>
</organism>
<keyword evidence="3" id="KW-1185">Reference proteome</keyword>
<dbReference type="InterPro" id="IPR032710">
    <property type="entry name" value="NTF2-like_dom_sf"/>
</dbReference>
<dbReference type="InterPro" id="IPR037401">
    <property type="entry name" value="SnoaL-like"/>
</dbReference>
<dbReference type="EMBL" id="CP054475">
    <property type="protein sequence ID" value="UXD88473.1"/>
    <property type="molecule type" value="Genomic_DNA"/>
</dbReference>
<dbReference type="Proteomes" id="UP001065322">
    <property type="component" value="Chromosome"/>
</dbReference>